<evidence type="ECO:0000313" key="2">
    <source>
        <dbReference type="EMBL" id="GAB1309942.1"/>
    </source>
</evidence>
<organism evidence="2 3">
    <name type="scientific">Madurella fahalii</name>
    <dbReference type="NCBI Taxonomy" id="1157608"/>
    <lineage>
        <taxon>Eukaryota</taxon>
        <taxon>Fungi</taxon>
        <taxon>Dikarya</taxon>
        <taxon>Ascomycota</taxon>
        <taxon>Pezizomycotina</taxon>
        <taxon>Sordariomycetes</taxon>
        <taxon>Sordariomycetidae</taxon>
        <taxon>Sordariales</taxon>
        <taxon>Sordariales incertae sedis</taxon>
        <taxon>Madurella</taxon>
    </lineage>
</organism>
<sequence>MHSPFLLLLFLSLLSLAALPAAASDALPHLRISLTPILNTTSRLPFVTALNVTLTFPPPRDPSSPLLALLLNSGATQTLQYPSTALHASDAAGALPLTHADETASANGNAQRYYRPAPGRRVAGDLVTVQFVADPPGGLSRGNGPRIDLRREPGPLGGLVGMGEGFLPRPVPAAGREEWRVTVRWELGGQGRPGPRPGCGQRVRAASSLGEGREVTATGVLASVVGRSYFAVGAGLKRWPSWEEEVAERDEVAMYWMGELPWELGELGARVERSTSAVKAFFGEADDPFRVFWRRGRGGYGGAGGYHSFLLEFAEHVEEEFSAEALQNLISHESIHEYALMNPVRQYDYWYREGVAVYYAVMAPFLAGAVDKGYFVRWMNNNAQAYYTGNTTDLDWQYVLDNYWTSTQLVKTSYFRGFIYLAQVQALIAHATNGTKGLDDVVIELYQRYKARETVQSEQFVDVLGGYIGKTAAETSFEEMKRGRLIVPSSDSLAQFGLKMVRRDVENLELGFSESSFGRGVIVGLVPGSRAEQAGLRDGDEIVRFWVFSTAGESLDNKMKVVVRRQGQEIPILYWPRSYDKVESYQWVDGDTVE</sequence>
<accession>A0ABQ0FWQ8</accession>
<dbReference type="Proteomes" id="UP001628179">
    <property type="component" value="Unassembled WGS sequence"/>
</dbReference>
<reference evidence="2 3" key="1">
    <citation type="submission" date="2024-09" db="EMBL/GenBank/DDBJ databases">
        <title>Itraconazole resistance in Madurella fahalii resulting from another homologue of gene encoding cytochrome P450 14-alpha sterol demethylase (CYP51).</title>
        <authorList>
            <person name="Yoshioka I."/>
            <person name="Fahal A.H."/>
            <person name="Kaneko S."/>
            <person name="Yaguchi T."/>
        </authorList>
    </citation>
    <scope>NUCLEOTIDE SEQUENCE [LARGE SCALE GENOMIC DNA]</scope>
    <source>
        <strain evidence="2 3">IFM 68171</strain>
    </source>
</reference>
<dbReference type="GeneID" id="98170897"/>
<gene>
    <name evidence="2" type="ORF">MFIFM68171_00152</name>
</gene>
<protein>
    <submittedName>
        <fullName evidence="2">Peptidase M61 catalytic domain-containing protein</fullName>
    </submittedName>
</protein>
<dbReference type="SUPFAM" id="SSF50156">
    <property type="entry name" value="PDZ domain-like"/>
    <property type="match status" value="1"/>
</dbReference>
<name>A0ABQ0FWQ8_9PEZI</name>
<evidence type="ECO:0000256" key="1">
    <source>
        <dbReference type="SAM" id="SignalP"/>
    </source>
</evidence>
<evidence type="ECO:0000313" key="3">
    <source>
        <dbReference type="Proteomes" id="UP001628179"/>
    </source>
</evidence>
<feature type="signal peptide" evidence="1">
    <location>
        <begin position="1"/>
        <end position="17"/>
    </location>
</feature>
<keyword evidence="1" id="KW-0732">Signal</keyword>
<dbReference type="InterPro" id="IPR036034">
    <property type="entry name" value="PDZ_sf"/>
</dbReference>
<feature type="chain" id="PRO_5046029612" evidence="1">
    <location>
        <begin position="18"/>
        <end position="594"/>
    </location>
</feature>
<dbReference type="RefSeq" id="XP_070911675.1">
    <property type="nucleotide sequence ID" value="XM_071055574.1"/>
</dbReference>
<dbReference type="InterPro" id="IPR027268">
    <property type="entry name" value="Peptidase_M4/M1_CTD_sf"/>
</dbReference>
<dbReference type="Gene3D" id="1.10.390.10">
    <property type="entry name" value="Neutral Protease Domain 2"/>
    <property type="match status" value="1"/>
</dbReference>
<keyword evidence="3" id="KW-1185">Reference proteome</keyword>
<dbReference type="EMBL" id="BAAFSV010000001">
    <property type="protein sequence ID" value="GAB1309942.1"/>
    <property type="molecule type" value="Genomic_DNA"/>
</dbReference>
<comment type="caution">
    <text evidence="2">The sequence shown here is derived from an EMBL/GenBank/DDBJ whole genome shotgun (WGS) entry which is preliminary data.</text>
</comment>
<proteinExistence type="predicted"/>